<dbReference type="Proteomes" id="UP000581189">
    <property type="component" value="Unassembled WGS sequence"/>
</dbReference>
<evidence type="ECO:0000313" key="2">
    <source>
        <dbReference type="EMBL" id="MBB1520725.1"/>
    </source>
</evidence>
<reference evidence="2 3" key="1">
    <citation type="submission" date="2020-08" db="EMBL/GenBank/DDBJ databases">
        <authorList>
            <person name="Kim C.M."/>
        </authorList>
    </citation>
    <scope>NUCLEOTIDE SEQUENCE [LARGE SCALE GENOMIC DNA]</scope>
    <source>
        <strain evidence="2 3">SR9</strain>
    </source>
</reference>
<evidence type="ECO:0000313" key="3">
    <source>
        <dbReference type="Proteomes" id="UP000581189"/>
    </source>
</evidence>
<gene>
    <name evidence="2" type="ORF">H3H45_15850</name>
</gene>
<keyword evidence="3" id="KW-1185">Reference proteome</keyword>
<organism evidence="2 3">
    <name type="scientific">Aquipseudomonas guryensis</name>
    <dbReference type="NCBI Taxonomy" id="2759165"/>
    <lineage>
        <taxon>Bacteria</taxon>
        <taxon>Pseudomonadati</taxon>
        <taxon>Pseudomonadota</taxon>
        <taxon>Gammaproteobacteria</taxon>
        <taxon>Pseudomonadales</taxon>
        <taxon>Pseudomonadaceae</taxon>
        <taxon>Aquipseudomonas</taxon>
    </lineage>
</organism>
<evidence type="ECO:0000256" key="1">
    <source>
        <dbReference type="SAM" id="Phobius"/>
    </source>
</evidence>
<proteinExistence type="predicted"/>
<accession>A0A7W4DDS8</accession>
<dbReference type="AlphaFoldDB" id="A0A7W4DDS8"/>
<comment type="caution">
    <text evidence="2">The sequence shown here is derived from an EMBL/GenBank/DDBJ whole genome shotgun (WGS) entry which is preliminary data.</text>
</comment>
<dbReference type="EMBL" id="JACJFN010000004">
    <property type="protein sequence ID" value="MBB1520725.1"/>
    <property type="molecule type" value="Genomic_DNA"/>
</dbReference>
<keyword evidence="1" id="KW-0472">Membrane</keyword>
<sequence length="91" mass="9931">MNIGIWPVMAGAVTLRGNALRGFGESGNTVRRNGAQKSAEKSCWIVEKPHCTGFQVFMAWILLSLKVNVFVSLVMFFMACQAALRASPVVL</sequence>
<keyword evidence="1" id="KW-0812">Transmembrane</keyword>
<name>A0A7W4DDS8_9GAMM</name>
<protein>
    <submittedName>
        <fullName evidence="2">Uncharacterized protein</fullName>
    </submittedName>
</protein>
<keyword evidence="1" id="KW-1133">Transmembrane helix</keyword>
<feature type="transmembrane region" description="Helical" evidence="1">
    <location>
        <begin position="57"/>
        <end position="78"/>
    </location>
</feature>
<dbReference type="RefSeq" id="WP_182834689.1">
    <property type="nucleotide sequence ID" value="NZ_JACJFN010000004.1"/>
</dbReference>